<dbReference type="Proteomes" id="UP000198145">
    <property type="component" value="Unassembled WGS sequence"/>
</dbReference>
<evidence type="ECO:0000313" key="2">
    <source>
        <dbReference type="Proteomes" id="UP000198145"/>
    </source>
</evidence>
<evidence type="ECO:0000313" key="1">
    <source>
        <dbReference type="EMBL" id="OWP50255.1"/>
    </source>
</evidence>
<comment type="caution">
    <text evidence="1">The sequence shown here is derived from an EMBL/GenBank/DDBJ whole genome shotgun (WGS) entry which is preliminary data.</text>
</comment>
<dbReference type="EMBL" id="NJBA01000004">
    <property type="protein sequence ID" value="OWP50255.1"/>
    <property type="molecule type" value="Genomic_DNA"/>
</dbReference>
<dbReference type="AlphaFoldDB" id="A0A2D0ADU8"/>
<gene>
    <name evidence="1" type="ORF">CEG18_11910</name>
</gene>
<proteinExistence type="predicted"/>
<reference evidence="1 2" key="1">
    <citation type="submission" date="2017-06" db="EMBL/GenBank/DDBJ databases">
        <title>Draft genome of Pseudomonas nitroreducens DF05.</title>
        <authorList>
            <person name="Iyer R."/>
        </authorList>
    </citation>
    <scope>NUCLEOTIDE SEQUENCE [LARGE SCALE GENOMIC DNA]</scope>
    <source>
        <strain evidence="1 2">DF05</strain>
    </source>
</reference>
<protein>
    <submittedName>
        <fullName evidence="1">Uncharacterized protein</fullName>
    </submittedName>
</protein>
<organism evidence="1 2">
    <name type="scientific">Pseudomonas nitroreducens</name>
    <dbReference type="NCBI Taxonomy" id="46680"/>
    <lineage>
        <taxon>Bacteria</taxon>
        <taxon>Pseudomonadati</taxon>
        <taxon>Pseudomonadota</taxon>
        <taxon>Gammaproteobacteria</taxon>
        <taxon>Pseudomonadales</taxon>
        <taxon>Pseudomonadaceae</taxon>
        <taxon>Pseudomonas</taxon>
    </lineage>
</organism>
<sequence>MDLKDKFDYRLEALHAGKTPESEITAAINIYERLKTAQTIVESLHPTGGSPSELLTSVFEALCTEAKEQRDNIAF</sequence>
<name>A0A2D0ADU8_PSENT</name>
<dbReference type="RefSeq" id="WP_088417681.1">
    <property type="nucleotide sequence ID" value="NZ_NJBA01000004.1"/>
</dbReference>
<accession>A0A2D0ADU8</accession>